<proteinExistence type="predicted"/>
<protein>
    <submittedName>
        <fullName evidence="2">Uncharacterized protein</fullName>
    </submittedName>
</protein>
<keyword evidence="1" id="KW-1133">Transmembrane helix</keyword>
<evidence type="ECO:0000313" key="2">
    <source>
        <dbReference type="EMBL" id="ASA20976.1"/>
    </source>
</evidence>
<keyword evidence="3" id="KW-1185">Reference proteome</keyword>
<feature type="transmembrane region" description="Helical" evidence="1">
    <location>
        <begin position="114"/>
        <end position="132"/>
    </location>
</feature>
<evidence type="ECO:0000313" key="3">
    <source>
        <dbReference type="Proteomes" id="UP000249890"/>
    </source>
</evidence>
<gene>
    <name evidence="2" type="ORF">B9T62_09365</name>
</gene>
<dbReference type="AlphaFoldDB" id="A0A2Z2K4T8"/>
<evidence type="ECO:0000256" key="1">
    <source>
        <dbReference type="SAM" id="Phobius"/>
    </source>
</evidence>
<keyword evidence="1" id="KW-0472">Membrane</keyword>
<sequence length="199" mass="23242">MFFSTIETIAVYCVVMTLFRFKSKQYIWEALFVSLLINLQSYILRTEFSMSYLVPLITVMIFTFLFAVVVKIPLIWSLISTILGYAVYAFLQIAFTVLLFGSISAAQSSASNGYLLQFATGTITILLSIWLYKIGWGFKFDFERLRFKFEDVFIIVLIIVFLILISIIFYYNQLFLLILFFTSTIVFLLYYAIWKEKGK</sequence>
<feature type="transmembrane region" description="Helical" evidence="1">
    <location>
        <begin position="152"/>
        <end position="171"/>
    </location>
</feature>
<dbReference type="EMBL" id="CP021780">
    <property type="protein sequence ID" value="ASA20976.1"/>
    <property type="molecule type" value="Genomic_DNA"/>
</dbReference>
<organism evidence="2 3">
    <name type="scientific">Paenibacillus donghaensis</name>
    <dbReference type="NCBI Taxonomy" id="414771"/>
    <lineage>
        <taxon>Bacteria</taxon>
        <taxon>Bacillati</taxon>
        <taxon>Bacillota</taxon>
        <taxon>Bacilli</taxon>
        <taxon>Bacillales</taxon>
        <taxon>Paenibacillaceae</taxon>
        <taxon>Paenibacillus</taxon>
    </lineage>
</organism>
<feature type="transmembrane region" description="Helical" evidence="1">
    <location>
        <begin position="82"/>
        <end position="102"/>
    </location>
</feature>
<feature type="transmembrane region" description="Helical" evidence="1">
    <location>
        <begin position="177"/>
        <end position="194"/>
    </location>
</feature>
<name>A0A2Z2K4T8_9BACL</name>
<accession>A0A2Z2K4T8</accession>
<feature type="transmembrane region" description="Helical" evidence="1">
    <location>
        <begin position="26"/>
        <end position="44"/>
    </location>
</feature>
<reference evidence="2 3" key="1">
    <citation type="submission" date="2017-06" db="EMBL/GenBank/DDBJ databases">
        <title>Complete genome sequence of Paenibacillus donghaensis KCTC 13049T isolated from East Sea sediment, South Korea.</title>
        <authorList>
            <person name="Jung B.K."/>
            <person name="Hong S.-J."/>
            <person name="Shin J.-H."/>
        </authorList>
    </citation>
    <scope>NUCLEOTIDE SEQUENCE [LARGE SCALE GENOMIC DNA]</scope>
    <source>
        <strain evidence="2 3">KCTC 13049</strain>
    </source>
</reference>
<feature type="transmembrane region" description="Helical" evidence="1">
    <location>
        <begin position="50"/>
        <end position="70"/>
    </location>
</feature>
<dbReference type="KEGG" id="pdh:B9T62_09365"/>
<keyword evidence="1" id="KW-0812">Transmembrane</keyword>
<dbReference type="Proteomes" id="UP000249890">
    <property type="component" value="Chromosome"/>
</dbReference>